<dbReference type="AlphaFoldDB" id="A0A1H1QXU7"/>
<accession>A0A1H1QXU7</accession>
<keyword evidence="1" id="KW-0812">Transmembrane</keyword>
<feature type="transmembrane region" description="Helical" evidence="1">
    <location>
        <begin position="6"/>
        <end position="25"/>
    </location>
</feature>
<gene>
    <name evidence="2" type="ORF">SAMN04489752_1376</name>
</gene>
<evidence type="ECO:0000313" key="2">
    <source>
        <dbReference type="EMBL" id="SDS28391.1"/>
    </source>
</evidence>
<reference evidence="3" key="1">
    <citation type="submission" date="2016-10" db="EMBL/GenBank/DDBJ databases">
        <authorList>
            <person name="Varghese N."/>
            <person name="Submissions S."/>
        </authorList>
    </citation>
    <scope>NUCLEOTIDE SEQUENCE [LARGE SCALE GENOMIC DNA]</scope>
    <source>
        <strain evidence="3">DSM 23676</strain>
    </source>
</reference>
<sequence length="71" mass="8005">MDLLILFMIAVMFSTIVFFIGRYACPKHDRVPLIEVDHVLLWTTLRRGWHVLGSFGPLTHYPDGPAGASHA</sequence>
<name>A0A1H1QXU7_9MICO</name>
<dbReference type="STRING" id="1136497.SAMN04489752_1376"/>
<dbReference type="RefSeq" id="WP_092011651.1">
    <property type="nucleotide sequence ID" value="NZ_LT629766.1"/>
</dbReference>
<keyword evidence="1" id="KW-1133">Transmembrane helix</keyword>
<dbReference type="Proteomes" id="UP000199597">
    <property type="component" value="Chromosome I"/>
</dbReference>
<dbReference type="OrthoDB" id="4804784at2"/>
<keyword evidence="1" id="KW-0472">Membrane</keyword>
<dbReference type="EMBL" id="LT629766">
    <property type="protein sequence ID" value="SDS28391.1"/>
    <property type="molecule type" value="Genomic_DNA"/>
</dbReference>
<protein>
    <submittedName>
        <fullName evidence="2">Uncharacterized protein</fullName>
    </submittedName>
</protein>
<evidence type="ECO:0000313" key="3">
    <source>
        <dbReference type="Proteomes" id="UP000199597"/>
    </source>
</evidence>
<organism evidence="2 3">
    <name type="scientific">Brevibacterium siliguriense</name>
    <dbReference type="NCBI Taxonomy" id="1136497"/>
    <lineage>
        <taxon>Bacteria</taxon>
        <taxon>Bacillati</taxon>
        <taxon>Actinomycetota</taxon>
        <taxon>Actinomycetes</taxon>
        <taxon>Micrococcales</taxon>
        <taxon>Brevibacteriaceae</taxon>
        <taxon>Brevibacterium</taxon>
    </lineage>
</organism>
<evidence type="ECO:0000256" key="1">
    <source>
        <dbReference type="SAM" id="Phobius"/>
    </source>
</evidence>
<keyword evidence="3" id="KW-1185">Reference proteome</keyword>
<proteinExistence type="predicted"/>